<evidence type="ECO:0000256" key="12">
    <source>
        <dbReference type="RuleBase" id="RU003693"/>
    </source>
</evidence>
<feature type="domain" description="Aminotransferase class I/classII large" evidence="13">
    <location>
        <begin position="43"/>
        <end position="378"/>
    </location>
</feature>
<evidence type="ECO:0000259" key="13">
    <source>
        <dbReference type="Pfam" id="PF00155"/>
    </source>
</evidence>
<dbReference type="Pfam" id="PF00155">
    <property type="entry name" value="Aminotran_1_2"/>
    <property type="match status" value="1"/>
</dbReference>
<dbReference type="EC" id="2.3.1.47" evidence="5"/>
<reference evidence="14" key="1">
    <citation type="submission" date="2020-09" db="EMBL/GenBank/DDBJ databases">
        <title>A novel bacterium of genus Neiella, isolated from South China Sea.</title>
        <authorList>
            <person name="Huang H."/>
            <person name="Mo K."/>
            <person name="Hu Y."/>
        </authorList>
    </citation>
    <scope>NUCLEOTIDE SEQUENCE</scope>
    <source>
        <strain evidence="14">HB171785</strain>
    </source>
</reference>
<evidence type="ECO:0000256" key="4">
    <source>
        <dbReference type="ARBA" id="ARBA00011738"/>
    </source>
</evidence>
<protein>
    <recommendedName>
        <fullName evidence="5">8-amino-7-oxononanoate synthase</fullName>
        <ecNumber evidence="5">2.3.1.47</ecNumber>
    </recommendedName>
    <alternativeName>
        <fullName evidence="9">7-keto-8-amino-pelargonic acid synthase</fullName>
    </alternativeName>
    <alternativeName>
        <fullName evidence="10">8-amino-7-ketopelargonate synthase</fullName>
    </alternativeName>
</protein>
<comment type="subunit">
    <text evidence="4">Homodimer.</text>
</comment>
<keyword evidence="15" id="KW-1185">Reference proteome</keyword>
<evidence type="ECO:0000256" key="9">
    <source>
        <dbReference type="ARBA" id="ARBA00032610"/>
    </source>
</evidence>
<dbReference type="PANTHER" id="PTHR13693:SF100">
    <property type="entry name" value="8-AMINO-7-OXONONANOATE SYNTHASE"/>
    <property type="match status" value="1"/>
</dbReference>
<evidence type="ECO:0000256" key="7">
    <source>
        <dbReference type="ARBA" id="ARBA00022756"/>
    </source>
</evidence>
<dbReference type="Gene3D" id="3.40.640.10">
    <property type="entry name" value="Type I PLP-dependent aspartate aminotransferase-like (Major domain)"/>
    <property type="match status" value="1"/>
</dbReference>
<comment type="pathway">
    <text evidence="2">Cofactor biosynthesis; biotin biosynthesis.</text>
</comment>
<name>A0A8J6QQV1_9GAMM</name>
<dbReference type="PROSITE" id="PS00599">
    <property type="entry name" value="AA_TRANSFER_CLASS_2"/>
    <property type="match status" value="1"/>
</dbReference>
<proteinExistence type="inferred from homology"/>
<keyword evidence="8 12" id="KW-0663">Pyridoxal phosphate</keyword>
<comment type="similarity">
    <text evidence="3">Belongs to the class-II pyridoxal-phosphate-dependent aminotransferase family. BioF subfamily.</text>
</comment>
<sequence>MSNIRQRISAALQTQRQQGRWRQQVVRTSGHGRLLAHRDGQFQINFASNDYLGLANDPTVCRAFVAAANEYGVGSGGSALISGYHHLHHALCQQLAELTGKPQVLLFGSGFAANQGVIGALIKQGDLLIQDKLNHASLIDAGLHCDGHSVRYRHNDLDSAERQLQRQAAGKLLVTESVFSMDGDQAPLNELAKLSQQHQAMFMVDDAHGLGVIGEHGLGASCLEPNIDIYMATFGKALGVGGAMVAAEQDVIEYLTQFCRHYVYTTAMPPAMAAAVSAALTRIVDEPDLVRSLHQRIDFFRTLAQQANLAVLPSTTAIQPIMAPGNDRVIAIAEQMRQRGFAIGAIRAPTVKAGQERLRLTISASHTAQDIENCVAALSDIMGRMQEHFE</sequence>
<keyword evidence="7" id="KW-0093">Biotin biosynthesis</keyword>
<comment type="caution">
    <text evidence="14">The sequence shown here is derived from an EMBL/GenBank/DDBJ whole genome shotgun (WGS) entry which is preliminary data.</text>
</comment>
<dbReference type="GO" id="GO:0030170">
    <property type="term" value="F:pyridoxal phosphate binding"/>
    <property type="evidence" value="ECO:0007669"/>
    <property type="project" value="InterPro"/>
</dbReference>
<dbReference type="SUPFAM" id="SSF53383">
    <property type="entry name" value="PLP-dependent transferases"/>
    <property type="match status" value="1"/>
</dbReference>
<dbReference type="InterPro" id="IPR050087">
    <property type="entry name" value="AON_synthase_class-II"/>
</dbReference>
<evidence type="ECO:0000256" key="1">
    <source>
        <dbReference type="ARBA" id="ARBA00001933"/>
    </source>
</evidence>
<dbReference type="InterPro" id="IPR004839">
    <property type="entry name" value="Aminotransferase_I/II_large"/>
</dbReference>
<dbReference type="GO" id="GO:0009102">
    <property type="term" value="P:biotin biosynthetic process"/>
    <property type="evidence" value="ECO:0007669"/>
    <property type="project" value="UniProtKB-KW"/>
</dbReference>
<evidence type="ECO:0000256" key="8">
    <source>
        <dbReference type="ARBA" id="ARBA00022898"/>
    </source>
</evidence>
<dbReference type="Gene3D" id="3.90.1150.10">
    <property type="entry name" value="Aspartate Aminotransferase, domain 1"/>
    <property type="match status" value="1"/>
</dbReference>
<evidence type="ECO:0000256" key="2">
    <source>
        <dbReference type="ARBA" id="ARBA00004746"/>
    </source>
</evidence>
<dbReference type="GO" id="GO:0008710">
    <property type="term" value="F:8-amino-7-oxononanoate synthase activity"/>
    <property type="evidence" value="ECO:0007669"/>
    <property type="project" value="UniProtKB-EC"/>
</dbReference>
<evidence type="ECO:0000313" key="15">
    <source>
        <dbReference type="Proteomes" id="UP000638014"/>
    </source>
</evidence>
<evidence type="ECO:0000256" key="6">
    <source>
        <dbReference type="ARBA" id="ARBA00022679"/>
    </source>
</evidence>
<dbReference type="RefSeq" id="WP_191144790.1">
    <property type="nucleotide sequence ID" value="NZ_JACXAF010000010.1"/>
</dbReference>
<dbReference type="AlphaFoldDB" id="A0A8J6QQV1"/>
<organism evidence="14 15">
    <name type="scientific">Neiella litorisoli</name>
    <dbReference type="NCBI Taxonomy" id="2771431"/>
    <lineage>
        <taxon>Bacteria</taxon>
        <taxon>Pseudomonadati</taxon>
        <taxon>Pseudomonadota</taxon>
        <taxon>Gammaproteobacteria</taxon>
        <taxon>Alteromonadales</taxon>
        <taxon>Echinimonadaceae</taxon>
        <taxon>Neiella</taxon>
    </lineage>
</organism>
<dbReference type="InterPro" id="IPR001917">
    <property type="entry name" value="Aminotrans_II_pyridoxalP_BS"/>
</dbReference>
<dbReference type="Proteomes" id="UP000638014">
    <property type="component" value="Unassembled WGS sequence"/>
</dbReference>
<dbReference type="InterPro" id="IPR015422">
    <property type="entry name" value="PyrdxlP-dep_Trfase_small"/>
</dbReference>
<gene>
    <name evidence="14" type="ORF">IC617_09640</name>
</gene>
<comment type="catalytic activity">
    <reaction evidence="11">
        <text>6-carboxyhexanoyl-[ACP] + L-alanine + H(+) = (8S)-8-amino-7-oxononanoate + holo-[ACP] + CO2</text>
        <dbReference type="Rhea" id="RHEA:42288"/>
        <dbReference type="Rhea" id="RHEA-COMP:9685"/>
        <dbReference type="Rhea" id="RHEA-COMP:9955"/>
        <dbReference type="ChEBI" id="CHEBI:15378"/>
        <dbReference type="ChEBI" id="CHEBI:16526"/>
        <dbReference type="ChEBI" id="CHEBI:57972"/>
        <dbReference type="ChEBI" id="CHEBI:64479"/>
        <dbReference type="ChEBI" id="CHEBI:78846"/>
        <dbReference type="ChEBI" id="CHEBI:149468"/>
        <dbReference type="EC" id="2.3.1.47"/>
    </reaction>
</comment>
<evidence type="ECO:0000256" key="11">
    <source>
        <dbReference type="ARBA" id="ARBA00047715"/>
    </source>
</evidence>
<evidence type="ECO:0000256" key="3">
    <source>
        <dbReference type="ARBA" id="ARBA00010008"/>
    </source>
</evidence>
<dbReference type="PANTHER" id="PTHR13693">
    <property type="entry name" value="CLASS II AMINOTRANSFERASE/8-AMINO-7-OXONONANOATE SYNTHASE"/>
    <property type="match status" value="1"/>
</dbReference>
<dbReference type="EMBL" id="JACXAF010000010">
    <property type="protein sequence ID" value="MBD1389691.1"/>
    <property type="molecule type" value="Genomic_DNA"/>
</dbReference>
<keyword evidence="6" id="KW-0808">Transferase</keyword>
<dbReference type="InterPro" id="IPR015421">
    <property type="entry name" value="PyrdxlP-dep_Trfase_major"/>
</dbReference>
<evidence type="ECO:0000313" key="14">
    <source>
        <dbReference type="EMBL" id="MBD1389691.1"/>
    </source>
</evidence>
<evidence type="ECO:0000256" key="5">
    <source>
        <dbReference type="ARBA" id="ARBA00013187"/>
    </source>
</evidence>
<evidence type="ECO:0000256" key="10">
    <source>
        <dbReference type="ARBA" id="ARBA00033381"/>
    </source>
</evidence>
<dbReference type="InterPro" id="IPR015424">
    <property type="entry name" value="PyrdxlP-dep_Trfase"/>
</dbReference>
<accession>A0A8J6QQV1</accession>
<comment type="cofactor">
    <cofactor evidence="1 12">
        <name>pyridoxal 5'-phosphate</name>
        <dbReference type="ChEBI" id="CHEBI:597326"/>
    </cofactor>
</comment>